<dbReference type="EMBL" id="CDPU01000031">
    <property type="protein sequence ID" value="CEO52865.1"/>
    <property type="molecule type" value="Genomic_DNA"/>
</dbReference>
<dbReference type="Pfam" id="PF14342">
    <property type="entry name" value="DUF4396"/>
    <property type="match status" value="1"/>
</dbReference>
<feature type="domain" description="DUF4396" evidence="2">
    <location>
        <begin position="89"/>
        <end position="225"/>
    </location>
</feature>
<organism evidence="3">
    <name type="scientific">Bionectria ochroleuca</name>
    <name type="common">Gliocladium roseum</name>
    <dbReference type="NCBI Taxonomy" id="29856"/>
    <lineage>
        <taxon>Eukaryota</taxon>
        <taxon>Fungi</taxon>
        <taxon>Dikarya</taxon>
        <taxon>Ascomycota</taxon>
        <taxon>Pezizomycotina</taxon>
        <taxon>Sordariomycetes</taxon>
        <taxon>Hypocreomycetidae</taxon>
        <taxon>Hypocreales</taxon>
        <taxon>Bionectriaceae</taxon>
        <taxon>Clonostachys</taxon>
    </lineage>
</organism>
<proteinExistence type="predicted"/>
<protein>
    <recommendedName>
        <fullName evidence="2">DUF4396 domain-containing protein</fullName>
    </recommendedName>
</protein>
<keyword evidence="1" id="KW-0812">Transmembrane</keyword>
<dbReference type="AlphaFoldDB" id="A0A0B7KD72"/>
<feature type="transmembrane region" description="Helical" evidence="1">
    <location>
        <begin position="154"/>
        <end position="176"/>
    </location>
</feature>
<gene>
    <name evidence="3" type="ORF">BN869_000008923_1</name>
</gene>
<evidence type="ECO:0000313" key="3">
    <source>
        <dbReference type="EMBL" id="CEO52865.1"/>
    </source>
</evidence>
<evidence type="ECO:0000259" key="2">
    <source>
        <dbReference type="Pfam" id="PF14342"/>
    </source>
</evidence>
<evidence type="ECO:0000256" key="1">
    <source>
        <dbReference type="SAM" id="Phobius"/>
    </source>
</evidence>
<reference evidence="3" key="1">
    <citation type="submission" date="2015-01" db="EMBL/GenBank/DDBJ databases">
        <authorList>
            <person name="Durling Mikael"/>
        </authorList>
    </citation>
    <scope>NUCLEOTIDE SEQUENCE</scope>
</reference>
<accession>A0A0B7KD72</accession>
<feature type="transmembrane region" description="Helical" evidence="1">
    <location>
        <begin position="122"/>
        <end position="142"/>
    </location>
</feature>
<feature type="transmembrane region" description="Helical" evidence="1">
    <location>
        <begin position="196"/>
        <end position="215"/>
    </location>
</feature>
<keyword evidence="1" id="KW-1133">Transmembrane helix</keyword>
<sequence>MAHLFRTSRSTLSRHILSASHPRSPISASLERNPAATILSCQSRPKCSKSTAPASSSSCKSTAATSTCKSAKAPTPSALSLNFWSSRATWKRAGVNTLRCLVGCTAGDFSAMWYLQAFHPELGMQAIMAISMASGISTSLLLETVLLRYGKDRLPWIIATKTAAGMSMISMLTMELAENAVDYSMTGGVVQFDNPAFWTAALLSIAAGFLAPLPYNYHRLRKYGKACH</sequence>
<feature type="transmembrane region" description="Helical" evidence="1">
    <location>
        <begin position="97"/>
        <end position="116"/>
    </location>
</feature>
<keyword evidence="1" id="KW-0472">Membrane</keyword>
<name>A0A0B7KD72_BIOOC</name>
<dbReference type="InterPro" id="IPR025509">
    <property type="entry name" value="DUF4396"/>
</dbReference>